<accession>A0A0B7B7M1</accession>
<evidence type="ECO:0000313" key="1">
    <source>
        <dbReference type="EMBL" id="CEK88892.1"/>
    </source>
</evidence>
<organism evidence="1">
    <name type="scientific">Arion vulgaris</name>
    <dbReference type="NCBI Taxonomy" id="1028688"/>
    <lineage>
        <taxon>Eukaryota</taxon>
        <taxon>Metazoa</taxon>
        <taxon>Spiralia</taxon>
        <taxon>Lophotrochozoa</taxon>
        <taxon>Mollusca</taxon>
        <taxon>Gastropoda</taxon>
        <taxon>Heterobranchia</taxon>
        <taxon>Euthyneura</taxon>
        <taxon>Panpulmonata</taxon>
        <taxon>Eupulmonata</taxon>
        <taxon>Stylommatophora</taxon>
        <taxon>Helicina</taxon>
        <taxon>Arionoidea</taxon>
        <taxon>Arionidae</taxon>
        <taxon>Arion</taxon>
    </lineage>
</organism>
<gene>
    <name evidence="1" type="primary">ORF167683</name>
</gene>
<sequence length="50" mass="5624">MFTAGKFSTNFRTDVEALNAVARMILQHERNACKSSAFDRGIVIYLSTEI</sequence>
<protein>
    <submittedName>
        <fullName evidence="1">Uncharacterized protein</fullName>
    </submittedName>
</protein>
<reference evidence="1" key="1">
    <citation type="submission" date="2014-12" db="EMBL/GenBank/DDBJ databases">
        <title>Insight into the proteome of Arion vulgaris.</title>
        <authorList>
            <person name="Aradska J."/>
            <person name="Bulat T."/>
            <person name="Smidak R."/>
            <person name="Sarate P."/>
            <person name="Gangsoo J."/>
            <person name="Sialana F."/>
            <person name="Bilban M."/>
            <person name="Lubec G."/>
        </authorList>
    </citation>
    <scope>NUCLEOTIDE SEQUENCE</scope>
    <source>
        <tissue evidence="1">Skin</tissue>
    </source>
</reference>
<proteinExistence type="predicted"/>
<dbReference type="EMBL" id="HACG01042027">
    <property type="protein sequence ID" value="CEK88892.1"/>
    <property type="molecule type" value="Transcribed_RNA"/>
</dbReference>
<dbReference type="AlphaFoldDB" id="A0A0B7B7M1"/>
<name>A0A0B7B7M1_9EUPU</name>